<dbReference type="GO" id="GO:0004803">
    <property type="term" value="F:transposase activity"/>
    <property type="evidence" value="ECO:0007669"/>
    <property type="project" value="InterPro"/>
</dbReference>
<reference evidence="2 3" key="1">
    <citation type="submission" date="2013-07" db="EMBL/GenBank/DDBJ databases">
        <title>Comparative Genomic and Metabolomic Analysis of Twelve Strains of Pseudoalteromonas luteoviolacea.</title>
        <authorList>
            <person name="Vynne N.G."/>
            <person name="Mansson M."/>
            <person name="Gram L."/>
        </authorList>
    </citation>
    <scope>NUCLEOTIDE SEQUENCE [LARGE SCALE GENOMIC DNA]</scope>
    <source>
        <strain evidence="2 3">NCIMB 1942</strain>
    </source>
</reference>
<organism evidence="2 3">
    <name type="scientific">Pseudoalteromonas luteoviolacea NCIMB 1942</name>
    <dbReference type="NCBI Taxonomy" id="1365253"/>
    <lineage>
        <taxon>Bacteria</taxon>
        <taxon>Pseudomonadati</taxon>
        <taxon>Pseudomonadota</taxon>
        <taxon>Gammaproteobacteria</taxon>
        <taxon>Alteromonadales</taxon>
        <taxon>Pseudoalteromonadaceae</taxon>
        <taxon>Pseudoalteromonas</taxon>
    </lineage>
</organism>
<dbReference type="AlphaFoldDB" id="A0A167HPX0"/>
<dbReference type="Pfam" id="PF02371">
    <property type="entry name" value="Transposase_20"/>
    <property type="match status" value="1"/>
</dbReference>
<feature type="domain" description="Transposase IS116/IS110/IS902 C-terminal" evidence="1">
    <location>
        <begin position="58"/>
        <end position="96"/>
    </location>
</feature>
<dbReference type="GO" id="GO:0006313">
    <property type="term" value="P:DNA transposition"/>
    <property type="evidence" value="ECO:0007669"/>
    <property type="project" value="InterPro"/>
</dbReference>
<dbReference type="GO" id="GO:0003677">
    <property type="term" value="F:DNA binding"/>
    <property type="evidence" value="ECO:0007669"/>
    <property type="project" value="InterPro"/>
</dbReference>
<dbReference type="EMBL" id="AUXT01000012">
    <property type="protein sequence ID" value="KZN58370.1"/>
    <property type="molecule type" value="Genomic_DNA"/>
</dbReference>
<comment type="caution">
    <text evidence="2">The sequence shown here is derived from an EMBL/GenBank/DDBJ whole genome shotgun (WGS) entry which is preliminary data.</text>
</comment>
<dbReference type="Proteomes" id="UP000076587">
    <property type="component" value="Unassembled WGS sequence"/>
</dbReference>
<evidence type="ECO:0000259" key="1">
    <source>
        <dbReference type="Pfam" id="PF02371"/>
    </source>
</evidence>
<dbReference type="PATRIC" id="fig|1365253.3.peg.347"/>
<evidence type="ECO:0000313" key="3">
    <source>
        <dbReference type="Proteomes" id="UP000076587"/>
    </source>
</evidence>
<protein>
    <recommendedName>
        <fullName evidence="1">Transposase IS116/IS110/IS902 C-terminal domain-containing protein</fullName>
    </recommendedName>
</protein>
<gene>
    <name evidence="2" type="ORF">N482_22560</name>
</gene>
<accession>A0A167HPX0</accession>
<dbReference type="InterPro" id="IPR003346">
    <property type="entry name" value="Transposase_20"/>
</dbReference>
<proteinExistence type="predicted"/>
<name>A0A167HPX0_9GAMM</name>
<sequence>MKNKCVRKEFQIRFEDQAVQRNMNFDLAILDAYAKELKRLEYYLEGRAKKHQPNYYAQLRTILDIGLILAMTILYEIADINSFEPVQKFASHCRLVQCKT</sequence>
<evidence type="ECO:0000313" key="2">
    <source>
        <dbReference type="EMBL" id="KZN58370.1"/>
    </source>
</evidence>